<name>A0AA88D645_FICCA</name>
<dbReference type="EMBL" id="BTGU01000021">
    <property type="protein sequence ID" value="GMN45790.1"/>
    <property type="molecule type" value="Genomic_DNA"/>
</dbReference>
<keyword evidence="1" id="KW-0812">Transmembrane</keyword>
<accession>A0AA88D645</accession>
<proteinExistence type="predicted"/>
<reference evidence="2" key="1">
    <citation type="submission" date="2023-07" db="EMBL/GenBank/DDBJ databases">
        <title>draft genome sequence of fig (Ficus carica).</title>
        <authorList>
            <person name="Takahashi T."/>
            <person name="Nishimura K."/>
        </authorList>
    </citation>
    <scope>NUCLEOTIDE SEQUENCE</scope>
</reference>
<keyword evidence="3" id="KW-1185">Reference proteome</keyword>
<feature type="transmembrane region" description="Helical" evidence="1">
    <location>
        <begin position="9"/>
        <end position="27"/>
    </location>
</feature>
<gene>
    <name evidence="2" type="ORF">TIFTF001_014973</name>
</gene>
<evidence type="ECO:0000256" key="1">
    <source>
        <dbReference type="SAM" id="Phobius"/>
    </source>
</evidence>
<organism evidence="2 3">
    <name type="scientific">Ficus carica</name>
    <name type="common">Common fig</name>
    <dbReference type="NCBI Taxonomy" id="3494"/>
    <lineage>
        <taxon>Eukaryota</taxon>
        <taxon>Viridiplantae</taxon>
        <taxon>Streptophyta</taxon>
        <taxon>Embryophyta</taxon>
        <taxon>Tracheophyta</taxon>
        <taxon>Spermatophyta</taxon>
        <taxon>Magnoliopsida</taxon>
        <taxon>eudicotyledons</taxon>
        <taxon>Gunneridae</taxon>
        <taxon>Pentapetalae</taxon>
        <taxon>rosids</taxon>
        <taxon>fabids</taxon>
        <taxon>Rosales</taxon>
        <taxon>Moraceae</taxon>
        <taxon>Ficeae</taxon>
        <taxon>Ficus</taxon>
    </lineage>
</organism>
<comment type="caution">
    <text evidence="2">The sequence shown here is derived from an EMBL/GenBank/DDBJ whole genome shotgun (WGS) entry which is preliminary data.</text>
</comment>
<keyword evidence="1" id="KW-1133">Transmembrane helix</keyword>
<keyword evidence="1" id="KW-0472">Membrane</keyword>
<evidence type="ECO:0000313" key="2">
    <source>
        <dbReference type="EMBL" id="GMN45790.1"/>
    </source>
</evidence>
<dbReference type="Proteomes" id="UP001187192">
    <property type="component" value="Unassembled WGS sequence"/>
</dbReference>
<protein>
    <submittedName>
        <fullName evidence="2">Uncharacterized protein</fullName>
    </submittedName>
</protein>
<dbReference type="Gramene" id="FCD_00010838-RA">
    <property type="protein sequence ID" value="FCD_00010838-RA:cds"/>
    <property type="gene ID" value="FCD_00010838"/>
</dbReference>
<evidence type="ECO:0000313" key="3">
    <source>
        <dbReference type="Proteomes" id="UP001187192"/>
    </source>
</evidence>
<dbReference type="AlphaFoldDB" id="A0AA88D645"/>
<sequence length="74" mass="8659">MMPATMTEVWASLGSSIASFFFMWAIISQYSPCEIRHIIEKFKKKLQDCFNPYNQISIHEFVGEYQSVAKLMMQ</sequence>